<accession>A0ABU7X2E3</accession>
<evidence type="ECO:0000259" key="2">
    <source>
        <dbReference type="Pfam" id="PF13349"/>
    </source>
</evidence>
<dbReference type="RefSeq" id="WP_331788962.1">
    <property type="nucleotide sequence ID" value="NZ_JAVFKM010000020.1"/>
</dbReference>
<sequence>MPVRTLTAQQPGPVLIDVELLGAGGTVTVRTDAGRTEAEVTLRTADESGVSADAVREAELRWDARGVLVAHVQGTGGISGGTTIVNSGGGAFTVGSHFGVVQHVQNNVGSVVMVSGGDLNLGGGRYQFHGTGAVHVVQGASPVEISAVVPEGCSVTARTQPATVIAEGTYTAVSAATQTGDVRVPGQSERFTANTQSGDIDVQTSPHVIAKIQSGDIRLGRTDVAEASTMSGDIHLRDFGGTAQLTSMSGDIRVHASAGDDLSAETMSGDVTVTATASAVDDDLDVRAHSMTGEVRIPRRRQPHAGGPRRRRS</sequence>
<dbReference type="Pfam" id="PF13349">
    <property type="entry name" value="DUF4097"/>
    <property type="match status" value="1"/>
</dbReference>
<evidence type="ECO:0000256" key="1">
    <source>
        <dbReference type="SAM" id="MobiDB-lite"/>
    </source>
</evidence>
<protein>
    <submittedName>
        <fullName evidence="3">DUF4097 family beta strand repeat-containing protein</fullName>
    </submittedName>
</protein>
<proteinExistence type="predicted"/>
<dbReference type="EMBL" id="JAVFKM010000020">
    <property type="protein sequence ID" value="MEF3117589.1"/>
    <property type="molecule type" value="Genomic_DNA"/>
</dbReference>
<keyword evidence="4" id="KW-1185">Reference proteome</keyword>
<reference evidence="3 4" key="1">
    <citation type="submission" date="2023-08" db="EMBL/GenBank/DDBJ databases">
        <authorList>
            <person name="Sharma P."/>
            <person name="Verma V."/>
            <person name="Mohan M.K."/>
            <person name="Dubey A.K."/>
        </authorList>
    </citation>
    <scope>NUCLEOTIDE SEQUENCE [LARGE SCALE GENOMIC DNA]</scope>
    <source>
        <strain evidence="3 4">ADP4</strain>
    </source>
</reference>
<gene>
    <name evidence="3" type="ORF">RB636_30900</name>
</gene>
<evidence type="ECO:0000313" key="3">
    <source>
        <dbReference type="EMBL" id="MEF3117589.1"/>
    </source>
</evidence>
<dbReference type="Proteomes" id="UP001348265">
    <property type="component" value="Unassembled WGS sequence"/>
</dbReference>
<evidence type="ECO:0000313" key="4">
    <source>
        <dbReference type="Proteomes" id="UP001348265"/>
    </source>
</evidence>
<feature type="region of interest" description="Disordered" evidence="1">
    <location>
        <begin position="291"/>
        <end position="313"/>
    </location>
</feature>
<feature type="domain" description="DUF4097" evidence="2">
    <location>
        <begin position="114"/>
        <end position="299"/>
    </location>
</feature>
<name>A0ABU7X2E3_9ACTN</name>
<dbReference type="InterPro" id="IPR025164">
    <property type="entry name" value="Toastrack_DUF4097"/>
</dbReference>
<organism evidence="3 4">
    <name type="scientific">Streptomyces chrestomyceticus</name>
    <dbReference type="NCBI Taxonomy" id="68185"/>
    <lineage>
        <taxon>Bacteria</taxon>
        <taxon>Bacillati</taxon>
        <taxon>Actinomycetota</taxon>
        <taxon>Actinomycetes</taxon>
        <taxon>Kitasatosporales</taxon>
        <taxon>Streptomycetaceae</taxon>
        <taxon>Streptomyces</taxon>
    </lineage>
</organism>
<feature type="compositionally biased region" description="Basic residues" evidence="1">
    <location>
        <begin position="298"/>
        <end position="313"/>
    </location>
</feature>
<comment type="caution">
    <text evidence="3">The sequence shown here is derived from an EMBL/GenBank/DDBJ whole genome shotgun (WGS) entry which is preliminary data.</text>
</comment>